<accession>A0A927M319</accession>
<comment type="caution">
    <text evidence="1">The sequence shown here is derived from an EMBL/GenBank/DDBJ whole genome shotgun (WGS) entry which is preliminary data.</text>
</comment>
<organism evidence="1 2">
    <name type="scientific">Plantactinospora soyae</name>
    <dbReference type="NCBI Taxonomy" id="1544732"/>
    <lineage>
        <taxon>Bacteria</taxon>
        <taxon>Bacillati</taxon>
        <taxon>Actinomycetota</taxon>
        <taxon>Actinomycetes</taxon>
        <taxon>Micromonosporales</taxon>
        <taxon>Micromonosporaceae</taxon>
        <taxon>Plantactinospora</taxon>
    </lineage>
</organism>
<dbReference type="Proteomes" id="UP000649753">
    <property type="component" value="Unassembled WGS sequence"/>
</dbReference>
<dbReference type="EMBL" id="JADBEB010000001">
    <property type="protein sequence ID" value="MBE1485900.1"/>
    <property type="molecule type" value="Genomic_DNA"/>
</dbReference>
<protein>
    <submittedName>
        <fullName evidence="1">Uncharacterized protein</fullName>
    </submittedName>
</protein>
<proteinExistence type="predicted"/>
<dbReference type="RefSeq" id="WP_192766017.1">
    <property type="nucleotide sequence ID" value="NZ_JADBEB010000001.1"/>
</dbReference>
<keyword evidence="2" id="KW-1185">Reference proteome</keyword>
<dbReference type="AlphaFoldDB" id="A0A927M319"/>
<name>A0A927M319_9ACTN</name>
<evidence type="ECO:0000313" key="1">
    <source>
        <dbReference type="EMBL" id="MBE1485900.1"/>
    </source>
</evidence>
<gene>
    <name evidence="1" type="ORF">H4W31_001538</name>
</gene>
<sequence length="168" mass="18404">MSDDLEATVSRLDQALAPIANAPVDLDEPNWVERMRQAPPAVVQAGVADQAETALATLLSRYGEGDESTRTAIRDLFARYRSFRSAVHPPDPADTPDRFRRWLLLLSARDQGADTRDELLTLTDLCREATGAGVEIGPILREVAEISGDVDHYGMGSMRSILLSCVPR</sequence>
<reference evidence="1" key="1">
    <citation type="submission" date="2020-10" db="EMBL/GenBank/DDBJ databases">
        <title>Sequencing the genomes of 1000 actinobacteria strains.</title>
        <authorList>
            <person name="Klenk H.-P."/>
        </authorList>
    </citation>
    <scope>NUCLEOTIDE SEQUENCE</scope>
    <source>
        <strain evidence="1">DSM 46832</strain>
    </source>
</reference>
<evidence type="ECO:0000313" key="2">
    <source>
        <dbReference type="Proteomes" id="UP000649753"/>
    </source>
</evidence>